<gene>
    <name evidence="1" type="ordered locus">Cst_c25180</name>
</gene>
<accession>L7VMM7</accession>
<dbReference type="Proteomes" id="UP000011220">
    <property type="component" value="Chromosome"/>
</dbReference>
<dbReference type="STRING" id="1121335.Cst_c25180"/>
<keyword evidence="2" id="KW-1185">Reference proteome</keyword>
<protein>
    <submittedName>
        <fullName evidence="1">Uncharacterized protein</fullName>
    </submittedName>
</protein>
<dbReference type="KEGG" id="css:Cst_c25180"/>
<reference evidence="1 2" key="1">
    <citation type="journal article" date="2013" name="Genome Announc.">
        <title>Complete genome sequence of Clostridium stercorarium subsp. stercorarium strain DSM 8532, a thermophilic degrader of plant cell wall fibers.</title>
        <authorList>
            <person name="Poehlein A."/>
            <person name="Zverlov V.V."/>
            <person name="Daniel R."/>
            <person name="Schwarz W.H."/>
            <person name="Liebl W."/>
        </authorList>
    </citation>
    <scope>NUCLEOTIDE SEQUENCE [LARGE SCALE GENOMIC DNA]</scope>
    <source>
        <strain evidence="2">ATCC 35414 / DSM 8532 / NCIMB 11754</strain>
    </source>
</reference>
<name>L7VMM7_THES1</name>
<sequence length="40" mass="5125">MYEPYKNWKYLYCSENWFCCNLVLIQYKVRIKRLKGVKRF</sequence>
<evidence type="ECO:0000313" key="2">
    <source>
        <dbReference type="Proteomes" id="UP000011220"/>
    </source>
</evidence>
<dbReference type="AlphaFoldDB" id="L7VMM7"/>
<dbReference type="EMBL" id="CP004044">
    <property type="protein sequence ID" value="AGC69475.1"/>
    <property type="molecule type" value="Genomic_DNA"/>
</dbReference>
<dbReference type="PATRIC" id="fig|1121335.3.peg.2525"/>
<organism evidence="1 2">
    <name type="scientific">Thermoclostridium stercorarium (strain ATCC 35414 / DSM 8532 / NCIMB 11754)</name>
    <name type="common">Clostridium stercorarium</name>
    <dbReference type="NCBI Taxonomy" id="1121335"/>
    <lineage>
        <taxon>Bacteria</taxon>
        <taxon>Bacillati</taxon>
        <taxon>Bacillota</taxon>
        <taxon>Clostridia</taxon>
        <taxon>Eubacteriales</taxon>
        <taxon>Oscillospiraceae</taxon>
        <taxon>Thermoclostridium</taxon>
    </lineage>
</organism>
<proteinExistence type="predicted"/>
<evidence type="ECO:0000313" key="1">
    <source>
        <dbReference type="EMBL" id="AGC69475.1"/>
    </source>
</evidence>